<dbReference type="EMBL" id="GIIL01006701">
    <property type="protein sequence ID" value="NOV50427.1"/>
    <property type="molecule type" value="Transcribed_RNA"/>
</dbReference>
<sequence length="69" mass="7980">MSLMLKLFFVILGLNEIIFYIMGGQIPVRGPDPAFWLNFLLIYPTLSKISHANFCSGWSIDYARLKIRQ</sequence>
<evidence type="ECO:0000256" key="1">
    <source>
        <dbReference type="SAM" id="Phobius"/>
    </source>
</evidence>
<name>A0A6M2E0Q0_XENCH</name>
<keyword evidence="1" id="KW-1133">Transmembrane helix</keyword>
<protein>
    <submittedName>
        <fullName evidence="2">Putative secreted protein</fullName>
    </submittedName>
</protein>
<feature type="transmembrane region" description="Helical" evidence="1">
    <location>
        <begin position="7"/>
        <end position="28"/>
    </location>
</feature>
<organism evidence="2">
    <name type="scientific">Xenopsylla cheopis</name>
    <name type="common">Oriental rat flea</name>
    <name type="synonym">Pulex cheopis</name>
    <dbReference type="NCBI Taxonomy" id="163159"/>
    <lineage>
        <taxon>Eukaryota</taxon>
        <taxon>Metazoa</taxon>
        <taxon>Ecdysozoa</taxon>
        <taxon>Arthropoda</taxon>
        <taxon>Hexapoda</taxon>
        <taxon>Insecta</taxon>
        <taxon>Pterygota</taxon>
        <taxon>Neoptera</taxon>
        <taxon>Endopterygota</taxon>
        <taxon>Siphonaptera</taxon>
        <taxon>Pulicidae</taxon>
        <taxon>Xenopsyllinae</taxon>
        <taxon>Xenopsylla</taxon>
    </lineage>
</organism>
<proteinExistence type="predicted"/>
<evidence type="ECO:0000313" key="2">
    <source>
        <dbReference type="EMBL" id="NOV50427.1"/>
    </source>
</evidence>
<keyword evidence="1" id="KW-0812">Transmembrane</keyword>
<accession>A0A6M2E0Q0</accession>
<dbReference type="AlphaFoldDB" id="A0A6M2E0Q0"/>
<reference evidence="2" key="1">
    <citation type="submission" date="2020-03" db="EMBL/GenBank/DDBJ databases">
        <title>Transcriptomic Profiling of the Digestive Tract of the Rat Flea, Xenopsylla cheopis, Following Blood Feeding and Infection with Yersinia pestis.</title>
        <authorList>
            <person name="Bland D.M."/>
            <person name="Martens C.A."/>
            <person name="Virtaneva K."/>
            <person name="Kanakabandi K."/>
            <person name="Long D."/>
            <person name="Rosenke R."/>
            <person name="Saturday G.A."/>
            <person name="Hoyt F.H."/>
            <person name="Bruno D.P."/>
            <person name="Ribeiro J.M.C."/>
            <person name="Hinnebusch J."/>
        </authorList>
    </citation>
    <scope>NUCLEOTIDE SEQUENCE</scope>
</reference>
<keyword evidence="1" id="KW-0472">Membrane</keyword>